<evidence type="ECO:0000313" key="2">
    <source>
        <dbReference type="EMBL" id="VDM00457.1"/>
    </source>
</evidence>
<gene>
    <name evidence="2" type="ORF">SSLN_LOCUS14071</name>
</gene>
<sequence length="195" mass="22571">MPIVSARLRQILTGEGERTAGQRVKIVRLQQKLRELTDRNESLELQVNILRRRLNEQEEPRAASPRRPATSLTDADRRRRRITKQVEQMRAEILSLQAENLQLKAQSLNENKASTRARELQHRCDRQAEELESLRRRLAYAEAAVSEEKHARNEQGNSVTAQLTEYRAALDAARKTEKQARKFAIHVLSLYKITV</sequence>
<proteinExistence type="predicted"/>
<keyword evidence="3" id="KW-1185">Reference proteome</keyword>
<evidence type="ECO:0000256" key="1">
    <source>
        <dbReference type="SAM" id="MobiDB-lite"/>
    </source>
</evidence>
<accession>A0A183TC73</accession>
<reference evidence="2 3" key="2">
    <citation type="submission" date="2018-11" db="EMBL/GenBank/DDBJ databases">
        <authorList>
            <consortium name="Pathogen Informatics"/>
        </authorList>
    </citation>
    <scope>NUCLEOTIDE SEQUENCE [LARGE SCALE GENOMIC DNA]</scope>
    <source>
        <strain evidence="2 3">NST_G2</strain>
    </source>
</reference>
<dbReference type="WBParaSite" id="SSLN_0001460901-mRNA-1">
    <property type="protein sequence ID" value="SSLN_0001460901-mRNA-1"/>
    <property type="gene ID" value="SSLN_0001460901"/>
</dbReference>
<dbReference type="AlphaFoldDB" id="A0A183TC73"/>
<reference evidence="4" key="1">
    <citation type="submission" date="2016-06" db="UniProtKB">
        <authorList>
            <consortium name="WormBaseParasite"/>
        </authorList>
    </citation>
    <scope>IDENTIFICATION</scope>
</reference>
<organism evidence="4">
    <name type="scientific">Schistocephalus solidus</name>
    <name type="common">Tapeworm</name>
    <dbReference type="NCBI Taxonomy" id="70667"/>
    <lineage>
        <taxon>Eukaryota</taxon>
        <taxon>Metazoa</taxon>
        <taxon>Spiralia</taxon>
        <taxon>Lophotrochozoa</taxon>
        <taxon>Platyhelminthes</taxon>
        <taxon>Cestoda</taxon>
        <taxon>Eucestoda</taxon>
        <taxon>Diphyllobothriidea</taxon>
        <taxon>Diphyllobothriidae</taxon>
        <taxon>Schistocephalus</taxon>
    </lineage>
</organism>
<evidence type="ECO:0000313" key="3">
    <source>
        <dbReference type="Proteomes" id="UP000275846"/>
    </source>
</evidence>
<protein>
    <submittedName>
        <fullName evidence="2 4">Uncharacterized protein</fullName>
    </submittedName>
</protein>
<name>A0A183TC73_SCHSO</name>
<evidence type="ECO:0000313" key="4">
    <source>
        <dbReference type="WBParaSite" id="SSLN_0001460901-mRNA-1"/>
    </source>
</evidence>
<feature type="region of interest" description="Disordered" evidence="1">
    <location>
        <begin position="56"/>
        <end position="79"/>
    </location>
</feature>
<dbReference type="STRING" id="70667.A0A183TC73"/>
<dbReference type="EMBL" id="UYSU01038629">
    <property type="protein sequence ID" value="VDM00457.1"/>
    <property type="molecule type" value="Genomic_DNA"/>
</dbReference>
<dbReference type="Proteomes" id="UP000275846">
    <property type="component" value="Unassembled WGS sequence"/>
</dbReference>
<dbReference type="OrthoDB" id="5832575at2759"/>